<evidence type="ECO:0000313" key="2">
    <source>
        <dbReference type="EMBL" id="KRY06974.1"/>
    </source>
</evidence>
<accession>A0A0V0Z2X9</accession>
<dbReference type="Proteomes" id="UP000054783">
    <property type="component" value="Unassembled WGS sequence"/>
</dbReference>
<protein>
    <submittedName>
        <fullName evidence="1">Uncharacterized protein</fullName>
    </submittedName>
</protein>
<reference evidence="1 3" key="1">
    <citation type="submission" date="2015-01" db="EMBL/GenBank/DDBJ databases">
        <title>Evolution of Trichinella species and genotypes.</title>
        <authorList>
            <person name="Korhonen P.K."/>
            <person name="Edoardo P."/>
            <person name="Giuseppe L.R."/>
            <person name="Gasser R.B."/>
        </authorList>
    </citation>
    <scope>NUCLEOTIDE SEQUENCE [LARGE SCALE GENOMIC DNA]</scope>
    <source>
        <strain evidence="1">ISS2496</strain>
    </source>
</reference>
<dbReference type="EMBL" id="JYDQ01000596">
    <property type="protein sequence ID" value="KRY06974.1"/>
    <property type="molecule type" value="Genomic_DNA"/>
</dbReference>
<gene>
    <name evidence="2" type="ORF">T12_12870</name>
    <name evidence="1" type="ORF">T12_602</name>
</gene>
<evidence type="ECO:0000313" key="1">
    <source>
        <dbReference type="EMBL" id="KRY06394.1"/>
    </source>
</evidence>
<organism evidence="1 3">
    <name type="scientific">Trichinella patagoniensis</name>
    <dbReference type="NCBI Taxonomy" id="990121"/>
    <lineage>
        <taxon>Eukaryota</taxon>
        <taxon>Metazoa</taxon>
        <taxon>Ecdysozoa</taxon>
        <taxon>Nematoda</taxon>
        <taxon>Enoplea</taxon>
        <taxon>Dorylaimia</taxon>
        <taxon>Trichinellida</taxon>
        <taxon>Trichinellidae</taxon>
        <taxon>Trichinella</taxon>
    </lineage>
</organism>
<proteinExistence type="predicted"/>
<keyword evidence="3" id="KW-1185">Reference proteome</keyword>
<sequence>MLRNLFNTCSSLSKNPRGNKALILQLRGEKVSVLSYICHNSGGQLLKRRQSEMRLTARLFGLRLSCTVRGIAQPSRFSNYFSMIWVARRGNRFSTAISLLLLTVHLNKPILRQIRCR</sequence>
<name>A0A0V0Z2X9_9BILA</name>
<comment type="caution">
    <text evidence="1">The sequence shown here is derived from an EMBL/GenBank/DDBJ whole genome shotgun (WGS) entry which is preliminary data.</text>
</comment>
<dbReference type="EMBL" id="JYDQ01000809">
    <property type="protein sequence ID" value="KRY06394.1"/>
    <property type="molecule type" value="Genomic_DNA"/>
</dbReference>
<dbReference type="AlphaFoldDB" id="A0A0V0Z2X9"/>
<evidence type="ECO:0000313" key="3">
    <source>
        <dbReference type="Proteomes" id="UP000054783"/>
    </source>
</evidence>